<accession>A0A327LX38</accession>
<name>A0A327LX38_9PROT</name>
<sequence>MPVRPDAQTGGQAGPATRRRSPPLGPSPSPRPEPGGAKGMDPAGKEWEKDTMAKFSVWLSPLALGAVAITSPSQAAVSTTVGLSRPPVVLVMDDMMGGMRGQGMQGQGMQGQSMQGQGSAGCGPGQPGCGAAPGGTPMQGMGMQDRMSTMERQRMGMGMGPGMAGQTLGRLDGRLAFLHAELHITQQQMPAWDAFAASLRSARDHLAAARTAMQDGNKATDPLGRLEAYERHSAARLQALHDSRVAFAKLYGTLDDEQKRTADELVVPLLASL</sequence>
<dbReference type="GO" id="GO:0042597">
    <property type="term" value="C:periplasmic space"/>
    <property type="evidence" value="ECO:0007669"/>
    <property type="project" value="InterPro"/>
</dbReference>
<dbReference type="Pfam" id="PF07813">
    <property type="entry name" value="LTXXQ"/>
    <property type="match status" value="1"/>
</dbReference>
<evidence type="ECO:0008006" key="4">
    <source>
        <dbReference type="Google" id="ProtNLM"/>
    </source>
</evidence>
<feature type="region of interest" description="Disordered" evidence="1">
    <location>
        <begin position="102"/>
        <end position="134"/>
    </location>
</feature>
<feature type="region of interest" description="Disordered" evidence="1">
    <location>
        <begin position="1"/>
        <end position="44"/>
    </location>
</feature>
<gene>
    <name evidence="2" type="ORF">DOO78_24560</name>
</gene>
<dbReference type="InterPro" id="IPR012899">
    <property type="entry name" value="LTXXQ"/>
</dbReference>
<evidence type="ECO:0000256" key="1">
    <source>
        <dbReference type="SAM" id="MobiDB-lite"/>
    </source>
</evidence>
<comment type="caution">
    <text evidence="2">The sequence shown here is derived from an EMBL/GenBank/DDBJ whole genome shotgun (WGS) entry which is preliminary data.</text>
</comment>
<dbReference type="Proteomes" id="UP000249065">
    <property type="component" value="Unassembled WGS sequence"/>
</dbReference>
<feature type="compositionally biased region" description="Gly residues" evidence="1">
    <location>
        <begin position="118"/>
        <end position="133"/>
    </location>
</feature>
<dbReference type="OrthoDB" id="7283650at2"/>
<evidence type="ECO:0000313" key="2">
    <source>
        <dbReference type="EMBL" id="RAI55229.1"/>
    </source>
</evidence>
<dbReference type="EMBL" id="QLIX01000035">
    <property type="protein sequence ID" value="RAI55229.1"/>
    <property type="molecule type" value="Genomic_DNA"/>
</dbReference>
<feature type="compositionally biased region" description="Pro residues" evidence="1">
    <location>
        <begin position="23"/>
        <end position="33"/>
    </location>
</feature>
<evidence type="ECO:0000313" key="3">
    <source>
        <dbReference type="Proteomes" id="UP000249065"/>
    </source>
</evidence>
<dbReference type="AlphaFoldDB" id="A0A327LX38"/>
<reference evidence="3" key="1">
    <citation type="submission" date="2018-06" db="EMBL/GenBank/DDBJ databases">
        <authorList>
            <person name="Khan S.A."/>
        </authorList>
    </citation>
    <scope>NUCLEOTIDE SEQUENCE [LARGE SCALE GENOMIC DNA]</scope>
    <source>
        <strain evidence="3">DB-1506</strain>
    </source>
</reference>
<keyword evidence="3" id="KW-1185">Reference proteome</keyword>
<proteinExistence type="predicted"/>
<organism evidence="2 3">
    <name type="scientific">Roseicella frigidaeris</name>
    <dbReference type="NCBI Taxonomy" id="2230885"/>
    <lineage>
        <taxon>Bacteria</taxon>
        <taxon>Pseudomonadati</taxon>
        <taxon>Pseudomonadota</taxon>
        <taxon>Alphaproteobacteria</taxon>
        <taxon>Acetobacterales</taxon>
        <taxon>Roseomonadaceae</taxon>
        <taxon>Roseicella</taxon>
    </lineage>
</organism>
<protein>
    <recommendedName>
        <fullName evidence="4">Spy/CpxP family protein refolding chaperone</fullName>
    </recommendedName>
</protein>